<dbReference type="EMBL" id="JACXYU010000008">
    <property type="protein sequence ID" value="MBD3933198.1"/>
    <property type="molecule type" value="Genomic_DNA"/>
</dbReference>
<dbReference type="AlphaFoldDB" id="A0A927F0K0"/>
<gene>
    <name evidence="1" type="ORF">IF129_16780</name>
</gene>
<name>A0A927F0K0_9ACTN</name>
<sequence length="138" mass="15061">MTRSFIRFQATTPNRRGVLPGIFVTVNGLARDGRLTAEQEEFRRTTNAWYDAAYTNPTHVEPTVYDPAVNPGAVAWFKASAGHLLARVEGYLAILTAHGVPHVRLESADPGRIVYEDADQVVVVPHPAHPARPPQPGG</sequence>
<evidence type="ECO:0000313" key="2">
    <source>
        <dbReference type="Proteomes" id="UP000632289"/>
    </source>
</evidence>
<accession>A0A927F0K0</accession>
<dbReference type="RefSeq" id="WP_191210485.1">
    <property type="nucleotide sequence ID" value="NZ_BAABKL010000003.1"/>
</dbReference>
<protein>
    <submittedName>
        <fullName evidence="1">Uncharacterized protein</fullName>
    </submittedName>
</protein>
<evidence type="ECO:0000313" key="1">
    <source>
        <dbReference type="EMBL" id="MBD3933198.1"/>
    </source>
</evidence>
<proteinExistence type="predicted"/>
<reference evidence="1" key="1">
    <citation type="submission" date="2020-09" db="EMBL/GenBank/DDBJ databases">
        <title>Secondary metabolite and genome analysis of marine Streptomyces chumphonensis KK1-2T.</title>
        <authorList>
            <person name="Phongsopitanun W."/>
            <person name="Kanchanasin P."/>
            <person name="Pittayakhajonwut P."/>
            <person name="Suwanborirux K."/>
            <person name="Tanasupawat S."/>
        </authorList>
    </citation>
    <scope>NUCLEOTIDE SEQUENCE</scope>
    <source>
        <strain evidence="1">KK1-2</strain>
    </source>
</reference>
<organism evidence="1 2">
    <name type="scientific">Streptomyces chumphonensis</name>
    <dbReference type="NCBI Taxonomy" id="1214925"/>
    <lineage>
        <taxon>Bacteria</taxon>
        <taxon>Bacillati</taxon>
        <taxon>Actinomycetota</taxon>
        <taxon>Actinomycetes</taxon>
        <taxon>Kitasatosporales</taxon>
        <taxon>Streptomycetaceae</taxon>
        <taxon>Streptomyces</taxon>
    </lineage>
</organism>
<keyword evidence="2" id="KW-1185">Reference proteome</keyword>
<comment type="caution">
    <text evidence="1">The sequence shown here is derived from an EMBL/GenBank/DDBJ whole genome shotgun (WGS) entry which is preliminary data.</text>
</comment>
<dbReference type="Proteomes" id="UP000632289">
    <property type="component" value="Unassembled WGS sequence"/>
</dbReference>